<dbReference type="Pfam" id="PF01266">
    <property type="entry name" value="DAO"/>
    <property type="match status" value="1"/>
</dbReference>
<dbReference type="RefSeq" id="WP_156194898.1">
    <property type="nucleotide sequence ID" value="NZ_QTZN02000006.1"/>
</dbReference>
<sequence length="399" mass="45302">MKEPIVCDYLIIGAGIVGLSLAYELTNRFPEKHIVLIEKEDRVACHASGRNSGVLHAGFYYSSDSLKARLCVEGNRLMKEFCREHEIAVKRCGKIVVAANEAELEGLHELERRGKRNGVEVSLIGTDELARIEPNAKTHKQALYSPTTASVDPALVCEKLSEVLKKKGVRIHFAVRYLRRKGGLILTNRSDYQAKRLINAAGLYADKIARDFGFSKHRVILPFKGIYLQYNGNDLPCQTHIYPVPNLLNPFLGVHYTLTVHNRVNLGPTSIPAFWRENYSGFEGFKWGEFLQILYYEAKLFLFNSFNFRKLAIHEIRKYNRKHFVGLAKDLTHSCKANAFNEWLAPGIRAQLLNTETLKLEMDFLLEGDEHSLHILNAVSPAFTCSFAFARYIISEKLA</sequence>
<evidence type="ECO:0000313" key="10">
    <source>
        <dbReference type="Proteomes" id="UP000462449"/>
    </source>
</evidence>
<evidence type="ECO:0000313" key="8">
    <source>
        <dbReference type="EMBL" id="MVB06264.1"/>
    </source>
</evidence>
<keyword evidence="4 7" id="KW-0560">Oxidoreductase</keyword>
<evidence type="ECO:0000256" key="2">
    <source>
        <dbReference type="ARBA" id="ARBA00022630"/>
    </source>
</evidence>
<dbReference type="Proteomes" id="UP000462449">
    <property type="component" value="Unassembled WGS sequence"/>
</dbReference>
<dbReference type="SUPFAM" id="SSF51905">
    <property type="entry name" value="FAD/NAD(P)-binding domain"/>
    <property type="match status" value="1"/>
</dbReference>
<dbReference type="GO" id="GO:0005737">
    <property type="term" value="C:cytoplasm"/>
    <property type="evidence" value="ECO:0007669"/>
    <property type="project" value="TreeGrafter"/>
</dbReference>
<feature type="domain" description="FAD dependent oxidoreductase" evidence="6">
    <location>
        <begin position="8"/>
        <end position="326"/>
    </location>
</feature>
<dbReference type="InterPro" id="IPR036188">
    <property type="entry name" value="FAD/NAD-bd_sf"/>
</dbReference>
<comment type="similarity">
    <text evidence="5">Belongs to the L2HGDH family.</text>
</comment>
<dbReference type="PANTHER" id="PTHR43104:SF2">
    <property type="entry name" value="L-2-HYDROXYGLUTARATE DEHYDROGENASE, MITOCHONDRIAL"/>
    <property type="match status" value="1"/>
</dbReference>
<evidence type="ECO:0000256" key="4">
    <source>
        <dbReference type="ARBA" id="ARBA00023002"/>
    </source>
</evidence>
<dbReference type="AlphaFoldDB" id="A0A7M4D330"/>
<evidence type="ECO:0000256" key="1">
    <source>
        <dbReference type="ARBA" id="ARBA00001974"/>
    </source>
</evidence>
<dbReference type="EMBL" id="QTZN02000006">
    <property type="protein sequence ID" value="MVB06264.1"/>
    <property type="molecule type" value="Genomic_DNA"/>
</dbReference>
<dbReference type="EMBL" id="WOTW01000006">
    <property type="protein sequence ID" value="MUP37059.1"/>
    <property type="molecule type" value="Genomic_DNA"/>
</dbReference>
<proteinExistence type="inferred from homology"/>
<keyword evidence="2" id="KW-0285">Flavoprotein</keyword>
<evidence type="ECO:0000256" key="5">
    <source>
        <dbReference type="ARBA" id="ARBA00037941"/>
    </source>
</evidence>
<evidence type="ECO:0000313" key="7">
    <source>
        <dbReference type="EMBL" id="MUP37059.1"/>
    </source>
</evidence>
<evidence type="ECO:0000259" key="6">
    <source>
        <dbReference type="Pfam" id="PF01266"/>
    </source>
</evidence>
<comment type="caution">
    <text evidence="7">The sequence shown here is derived from an EMBL/GenBank/DDBJ whole genome shotgun (WGS) entry which is preliminary data.</text>
</comment>
<dbReference type="InterPro" id="IPR006076">
    <property type="entry name" value="FAD-dep_OxRdtase"/>
</dbReference>
<keyword evidence="9" id="KW-1185">Reference proteome</keyword>
<dbReference type="GO" id="GO:0047545">
    <property type="term" value="F:(S)-2-hydroxyglutarate dehydrogenase activity"/>
    <property type="evidence" value="ECO:0007669"/>
    <property type="project" value="TreeGrafter"/>
</dbReference>
<protein>
    <submittedName>
        <fullName evidence="7">L-2-hydroxyglutarate oxidase</fullName>
        <ecNumber evidence="7">1.1.3.-</ecNumber>
    </submittedName>
</protein>
<comment type="cofactor">
    <cofactor evidence="1">
        <name>FAD</name>
        <dbReference type="ChEBI" id="CHEBI:57692"/>
    </cofactor>
</comment>
<gene>
    <name evidence="7" type="primary">lhgO</name>
    <name evidence="8" type="ORF">DWB62_004445</name>
    <name evidence="7" type="ORF">GNY23_04445</name>
</gene>
<dbReference type="Proteomes" id="UP000285951">
    <property type="component" value="Unassembled WGS sequence"/>
</dbReference>
<dbReference type="Gene3D" id="3.30.9.10">
    <property type="entry name" value="D-Amino Acid Oxidase, subunit A, domain 2"/>
    <property type="match status" value="1"/>
</dbReference>
<evidence type="ECO:0000313" key="9">
    <source>
        <dbReference type="Proteomes" id="UP000285951"/>
    </source>
</evidence>
<dbReference type="NCBIfam" id="NF008726">
    <property type="entry name" value="PRK11728.1"/>
    <property type="match status" value="1"/>
</dbReference>
<dbReference type="OrthoDB" id="9801699at2"/>
<dbReference type="PANTHER" id="PTHR43104">
    <property type="entry name" value="L-2-HYDROXYGLUTARATE DEHYDROGENASE, MITOCHONDRIAL"/>
    <property type="match status" value="1"/>
</dbReference>
<evidence type="ECO:0000256" key="3">
    <source>
        <dbReference type="ARBA" id="ARBA00022827"/>
    </source>
</evidence>
<reference evidence="7 10" key="2">
    <citation type="submission" date="2019-12" db="EMBL/GenBank/DDBJ databases">
        <title>Draft genome sequence of Labilibaculum sp. strain 44 isolated from deep waters of Black Sea.</title>
        <authorList>
            <person name="Yadav S."/>
            <person name="Villanueva L."/>
        </authorList>
    </citation>
    <scope>NUCLEOTIDE SEQUENCE [LARGE SCALE GENOMIC DNA]</scope>
    <source>
        <strain evidence="7 10">44</strain>
    </source>
</reference>
<dbReference type="EC" id="1.1.3.-" evidence="7"/>
<reference evidence="8 9" key="1">
    <citation type="submission" date="2019-11" db="EMBL/GenBank/DDBJ databases">
        <title>Draft genome sequence of Labilibaculum sp. strain SYP isolated from Black Sea.</title>
        <authorList>
            <person name="Yadav S."/>
            <person name="Villanueva L."/>
        </authorList>
    </citation>
    <scope>NUCLEOTIDE SEQUENCE [LARGE SCALE GENOMIC DNA]</scope>
    <source>
        <strain evidence="8 9">44</strain>
    </source>
</reference>
<dbReference type="Gene3D" id="3.50.50.60">
    <property type="entry name" value="FAD/NAD(P)-binding domain"/>
    <property type="match status" value="1"/>
</dbReference>
<organism evidence="7 10">
    <name type="scientific">Labilibaculum euxinus</name>
    <dbReference type="NCBI Taxonomy" id="2686357"/>
    <lineage>
        <taxon>Bacteria</taxon>
        <taxon>Pseudomonadati</taxon>
        <taxon>Bacteroidota</taxon>
        <taxon>Bacteroidia</taxon>
        <taxon>Marinilabiliales</taxon>
        <taxon>Marinifilaceae</taxon>
        <taxon>Labilibaculum</taxon>
    </lineage>
</organism>
<accession>A0A7M4D330</accession>
<keyword evidence="3" id="KW-0274">FAD</keyword>
<name>A0A7M4D330_9BACT</name>